<evidence type="ECO:0000259" key="4">
    <source>
        <dbReference type="PROSITE" id="PS01124"/>
    </source>
</evidence>
<dbReference type="GO" id="GO:0000976">
    <property type="term" value="F:transcription cis-regulatory region binding"/>
    <property type="evidence" value="ECO:0007669"/>
    <property type="project" value="TreeGrafter"/>
</dbReference>
<evidence type="ECO:0000256" key="2">
    <source>
        <dbReference type="ARBA" id="ARBA00023125"/>
    </source>
</evidence>
<dbReference type="InterPro" id="IPR009057">
    <property type="entry name" value="Homeodomain-like_sf"/>
</dbReference>
<reference evidence="5 6" key="1">
    <citation type="journal article" date="2017" name="Antonie Van Leeuwenhoek">
        <title>Rhizobium rhizosphaerae sp. nov., a novel species isolated from rice rhizosphere.</title>
        <authorList>
            <person name="Zhao J.J."/>
            <person name="Zhang J."/>
            <person name="Zhang R.J."/>
            <person name="Zhang C.W."/>
            <person name="Yin H.Q."/>
            <person name="Zhang X.X."/>
        </authorList>
    </citation>
    <scope>NUCLEOTIDE SEQUENCE [LARGE SCALE GENOMIC DNA]</scope>
    <source>
        <strain evidence="5 6">BSs20135</strain>
    </source>
</reference>
<dbReference type="AlphaFoldDB" id="K6YQK8"/>
<dbReference type="PANTHER" id="PTHR47894:SF1">
    <property type="entry name" value="HTH-TYPE TRANSCRIPTIONAL REGULATOR VQSM"/>
    <property type="match status" value="1"/>
</dbReference>
<protein>
    <recommendedName>
        <fullName evidence="4">HTH araC/xylS-type domain-containing protein</fullName>
    </recommendedName>
</protein>
<dbReference type="GO" id="GO:0005829">
    <property type="term" value="C:cytosol"/>
    <property type="evidence" value="ECO:0007669"/>
    <property type="project" value="TreeGrafter"/>
</dbReference>
<name>K6YQK8_9ALTE</name>
<comment type="caution">
    <text evidence="5">The sequence shown here is derived from an EMBL/GenBank/DDBJ whole genome shotgun (WGS) entry which is preliminary data.</text>
</comment>
<proteinExistence type="predicted"/>
<dbReference type="OrthoDB" id="5582699at2"/>
<dbReference type="Proteomes" id="UP000006327">
    <property type="component" value="Unassembled WGS sequence"/>
</dbReference>
<keyword evidence="6" id="KW-1185">Reference proteome</keyword>
<dbReference type="Pfam" id="PF12833">
    <property type="entry name" value="HTH_18"/>
    <property type="match status" value="1"/>
</dbReference>
<feature type="domain" description="HTH araC/xylS-type" evidence="4">
    <location>
        <begin position="241"/>
        <end position="330"/>
    </location>
</feature>
<dbReference type="PROSITE" id="PS01124">
    <property type="entry name" value="HTH_ARAC_FAMILY_2"/>
    <property type="match status" value="1"/>
</dbReference>
<evidence type="ECO:0000313" key="6">
    <source>
        <dbReference type="Proteomes" id="UP000006327"/>
    </source>
</evidence>
<evidence type="ECO:0000313" key="5">
    <source>
        <dbReference type="EMBL" id="GAC18903.1"/>
    </source>
</evidence>
<dbReference type="SUPFAM" id="SSF46689">
    <property type="entry name" value="Homeodomain-like"/>
    <property type="match status" value="1"/>
</dbReference>
<dbReference type="PANTHER" id="PTHR47894">
    <property type="entry name" value="HTH-TYPE TRANSCRIPTIONAL REGULATOR GADX"/>
    <property type="match status" value="1"/>
</dbReference>
<organism evidence="5 6">
    <name type="scientific">Paraglaciecola arctica BSs20135</name>
    <dbReference type="NCBI Taxonomy" id="493475"/>
    <lineage>
        <taxon>Bacteria</taxon>
        <taxon>Pseudomonadati</taxon>
        <taxon>Pseudomonadota</taxon>
        <taxon>Gammaproteobacteria</taxon>
        <taxon>Alteromonadales</taxon>
        <taxon>Alteromonadaceae</taxon>
        <taxon>Paraglaciecola</taxon>
    </lineage>
</organism>
<dbReference type="eggNOG" id="COG2207">
    <property type="taxonomic scope" value="Bacteria"/>
</dbReference>
<sequence>MQNYKAKLEPQIWSSVLRSLLLPLAEHGVDTQKLLIECGIDIQELELTSGQIPLSRYINFMNRASEETEDRLLGIKLSKSTGPELLGALGFLFLSSRNLFEGLNAICHYQNLFQESTHMALEKNGQYYFFRYDIYGLGSLDTRIDIEFSIAFTARLIRLYSNNDVKPLKIEFRHAPSDLTKKYQQLLSVPCDFNQDINGIYIRAEDARFKGRRFDAELTRILENYLDADLASKNAVNLFSDQVKRAIIDTQGQDFPTAELIANRLGVSIPTFYRRLKSEKVSFKAIIDEQYFEFARQYLASTQLNVYQIGHLLGFSTSSSFIRAFKKWSGGKSPLNYRKSI</sequence>
<accession>K6YQK8</accession>
<dbReference type="Gene3D" id="1.10.10.60">
    <property type="entry name" value="Homeodomain-like"/>
    <property type="match status" value="1"/>
</dbReference>
<keyword evidence="2" id="KW-0238">DNA-binding</keyword>
<dbReference type="InterPro" id="IPR018060">
    <property type="entry name" value="HTH_AraC"/>
</dbReference>
<evidence type="ECO:0000256" key="3">
    <source>
        <dbReference type="ARBA" id="ARBA00023163"/>
    </source>
</evidence>
<dbReference type="GO" id="GO:0003700">
    <property type="term" value="F:DNA-binding transcription factor activity"/>
    <property type="evidence" value="ECO:0007669"/>
    <property type="project" value="InterPro"/>
</dbReference>
<keyword evidence="1" id="KW-0805">Transcription regulation</keyword>
<dbReference type="RefSeq" id="WP_007619195.1">
    <property type="nucleotide sequence ID" value="NZ_BAEO01000027.1"/>
</dbReference>
<dbReference type="EMBL" id="BAEO01000027">
    <property type="protein sequence ID" value="GAC18903.1"/>
    <property type="molecule type" value="Genomic_DNA"/>
</dbReference>
<gene>
    <name evidence="5" type="ORF">GARC_1936</name>
</gene>
<dbReference type="STRING" id="493475.GARC_1936"/>
<evidence type="ECO:0000256" key="1">
    <source>
        <dbReference type="ARBA" id="ARBA00023015"/>
    </source>
</evidence>
<keyword evidence="3" id="KW-0804">Transcription</keyword>
<dbReference type="InterPro" id="IPR032687">
    <property type="entry name" value="AraC-type_N"/>
</dbReference>
<dbReference type="SMART" id="SM00342">
    <property type="entry name" value="HTH_ARAC"/>
    <property type="match status" value="1"/>
</dbReference>
<dbReference type="Pfam" id="PF12625">
    <property type="entry name" value="Arabinose_bd"/>
    <property type="match status" value="1"/>
</dbReference>